<evidence type="ECO:0000256" key="1">
    <source>
        <dbReference type="ARBA" id="ARBA00022679"/>
    </source>
</evidence>
<dbReference type="PANTHER" id="PTHR43877">
    <property type="entry name" value="AMINOALKYLPHOSPHONATE N-ACETYLTRANSFERASE-RELATED-RELATED"/>
    <property type="match status" value="1"/>
</dbReference>
<keyword evidence="2 4" id="KW-0012">Acyltransferase</keyword>
<dbReference type="GO" id="GO:0016746">
    <property type="term" value="F:acyltransferase activity"/>
    <property type="evidence" value="ECO:0007669"/>
    <property type="project" value="UniProtKB-KW"/>
</dbReference>
<name>A0ABV6CB88_9GAMM</name>
<dbReference type="Gene3D" id="3.40.630.30">
    <property type="match status" value="1"/>
</dbReference>
<keyword evidence="5" id="KW-1185">Reference proteome</keyword>
<dbReference type="InterPro" id="IPR016181">
    <property type="entry name" value="Acyl_CoA_acyltransferase"/>
</dbReference>
<dbReference type="InterPro" id="IPR050832">
    <property type="entry name" value="Bact_Acetyltransf"/>
</dbReference>
<gene>
    <name evidence="4" type="ORF">ACFFIT_09245</name>
</gene>
<dbReference type="InterPro" id="IPR000182">
    <property type="entry name" value="GNAT_dom"/>
</dbReference>
<keyword evidence="1 4" id="KW-0808">Transferase</keyword>
<dbReference type="Pfam" id="PF00583">
    <property type="entry name" value="Acetyltransf_1"/>
    <property type="match status" value="1"/>
</dbReference>
<evidence type="ECO:0000313" key="4">
    <source>
        <dbReference type="EMBL" id="MFC0180259.1"/>
    </source>
</evidence>
<dbReference type="Proteomes" id="UP001589758">
    <property type="component" value="Unassembled WGS sequence"/>
</dbReference>
<accession>A0ABV6CB88</accession>
<evidence type="ECO:0000259" key="3">
    <source>
        <dbReference type="PROSITE" id="PS51186"/>
    </source>
</evidence>
<sequence>MIIEEIDPHTDVIEEITKGLFKEYEEKYGDYFKDSINEEDKNEFLPPKGCYLVMKFSNEIVAMGAFKAFDDSTAELKRIWTHRNYRQLGLAVKLVNILEEKAFELGYEKIFLTTGFRQPEAVNLYLKLGYHALFDVNQPFETYAEPPFDGRLRFIKARNKAHSLLG</sequence>
<dbReference type="RefSeq" id="WP_385877406.1">
    <property type="nucleotide sequence ID" value="NZ_JBHLXE010000097.1"/>
</dbReference>
<feature type="domain" description="N-acetyltransferase" evidence="3">
    <location>
        <begin position="11"/>
        <end position="149"/>
    </location>
</feature>
<protein>
    <submittedName>
        <fullName evidence="4">GNAT family N-acetyltransferase</fullName>
        <ecNumber evidence="4">2.3.-.-</ecNumber>
    </submittedName>
</protein>
<evidence type="ECO:0000313" key="5">
    <source>
        <dbReference type="Proteomes" id="UP001589758"/>
    </source>
</evidence>
<comment type="caution">
    <text evidence="4">The sequence shown here is derived from an EMBL/GenBank/DDBJ whole genome shotgun (WGS) entry which is preliminary data.</text>
</comment>
<dbReference type="EC" id="2.3.-.-" evidence="4"/>
<reference evidence="4 5" key="1">
    <citation type="submission" date="2024-09" db="EMBL/GenBank/DDBJ databases">
        <authorList>
            <person name="Sun Q."/>
            <person name="Mori K."/>
        </authorList>
    </citation>
    <scope>NUCLEOTIDE SEQUENCE [LARGE SCALE GENOMIC DNA]</scope>
    <source>
        <strain evidence="4 5">CCM 8545</strain>
    </source>
</reference>
<dbReference type="PANTHER" id="PTHR43877:SF2">
    <property type="entry name" value="AMINOALKYLPHOSPHONATE N-ACETYLTRANSFERASE-RELATED"/>
    <property type="match status" value="1"/>
</dbReference>
<dbReference type="SUPFAM" id="SSF55729">
    <property type="entry name" value="Acyl-CoA N-acyltransferases (Nat)"/>
    <property type="match status" value="1"/>
</dbReference>
<dbReference type="CDD" id="cd04301">
    <property type="entry name" value="NAT_SF"/>
    <property type="match status" value="1"/>
</dbReference>
<proteinExistence type="predicted"/>
<dbReference type="EMBL" id="JBHLXE010000097">
    <property type="protein sequence ID" value="MFC0180259.1"/>
    <property type="molecule type" value="Genomic_DNA"/>
</dbReference>
<dbReference type="PROSITE" id="PS51186">
    <property type="entry name" value="GNAT"/>
    <property type="match status" value="1"/>
</dbReference>
<evidence type="ECO:0000256" key="2">
    <source>
        <dbReference type="ARBA" id="ARBA00023315"/>
    </source>
</evidence>
<organism evidence="4 5">
    <name type="scientific">Thorsellia kenyensis</name>
    <dbReference type="NCBI Taxonomy" id="1549888"/>
    <lineage>
        <taxon>Bacteria</taxon>
        <taxon>Pseudomonadati</taxon>
        <taxon>Pseudomonadota</taxon>
        <taxon>Gammaproteobacteria</taxon>
        <taxon>Enterobacterales</taxon>
        <taxon>Thorselliaceae</taxon>
        <taxon>Thorsellia</taxon>
    </lineage>
</organism>